<dbReference type="InterPro" id="IPR014462">
    <property type="entry name" value="Phage_Mu_Gp45"/>
</dbReference>
<gene>
    <name evidence="2" type="ORF">MAF45_10715</name>
</gene>
<evidence type="ECO:0000313" key="2">
    <source>
        <dbReference type="EMBL" id="MCG5031907.1"/>
    </source>
</evidence>
<dbReference type="RefSeq" id="WP_237980546.1">
    <property type="nucleotide sequence ID" value="NZ_JAKNCT010000015.1"/>
</dbReference>
<dbReference type="InterPro" id="IPR053861">
    <property type="entry name" value="Phage_Mu_Gp45_N"/>
</dbReference>
<sequence length="177" mass="19240">MSNGLIDLVTRGVLLAKNAARKMRTVQVQLFADDLRDDVEHFEPYGFTSEAKTGAEVLAASLAGDREHTIAFCITDRRYRPTGLKDGEVCVFDDLGRKVYFSRSGIVVEGKDSPVTVKSSSSVTIDAPETTITGKLIVTGDIQGKAQVYDSNGRLQAIRDTYNSHTHNGGSAPDQKM</sequence>
<dbReference type="PIRSF" id="PIRSF012337">
    <property type="entry name" value="gp45"/>
    <property type="match status" value="1"/>
</dbReference>
<proteinExistence type="predicted"/>
<dbReference type="InterPro" id="IPR013046">
    <property type="entry name" value="GpV/Gp45"/>
</dbReference>
<keyword evidence="3" id="KW-1185">Reference proteome</keyword>
<organism evidence="2 3">
    <name type="scientific">Mesosutterella porci</name>
    <dbReference type="NCBI Taxonomy" id="2915351"/>
    <lineage>
        <taxon>Bacteria</taxon>
        <taxon>Pseudomonadati</taxon>
        <taxon>Pseudomonadota</taxon>
        <taxon>Betaproteobacteria</taxon>
        <taxon>Burkholderiales</taxon>
        <taxon>Sutterellaceae</taxon>
        <taxon>Mesosutterella</taxon>
    </lineage>
</organism>
<accession>A0ABS9MTN3</accession>
<dbReference type="EMBL" id="JAKNCT010000015">
    <property type="protein sequence ID" value="MCG5031907.1"/>
    <property type="molecule type" value="Genomic_DNA"/>
</dbReference>
<evidence type="ECO:0000313" key="3">
    <source>
        <dbReference type="Proteomes" id="UP001297600"/>
    </source>
</evidence>
<dbReference type="Proteomes" id="UP001297600">
    <property type="component" value="Unassembled WGS sequence"/>
</dbReference>
<dbReference type="NCBIfam" id="TIGR01644">
    <property type="entry name" value="phage_P2_V"/>
    <property type="match status" value="1"/>
</dbReference>
<dbReference type="Pfam" id="PF06890">
    <property type="entry name" value="Phage_Mu_Gp45"/>
    <property type="match status" value="1"/>
</dbReference>
<protein>
    <submittedName>
        <fullName evidence="2">Phage baseplate assembly protein V</fullName>
    </submittedName>
</protein>
<name>A0ABS9MTN3_9BURK</name>
<reference evidence="2 3" key="1">
    <citation type="submission" date="2022-02" db="EMBL/GenBank/DDBJ databases">
        <title>Mesosutterella porci, a novel member of the family Sutterellaceae from pig feces.</title>
        <authorList>
            <person name="Wylensek D."/>
            <person name="Clavel T."/>
        </authorList>
    </citation>
    <scope>NUCLEOTIDE SEQUENCE [LARGE SCALE GENOMIC DNA]</scope>
    <source>
        <strain evidence="3">oilRF-744-wt-GAM-9</strain>
    </source>
</reference>
<feature type="domain" description="Bacteriophage Mu Gp45 N-terminal" evidence="1">
    <location>
        <begin position="11"/>
        <end position="78"/>
    </location>
</feature>
<evidence type="ECO:0000259" key="1">
    <source>
        <dbReference type="Pfam" id="PF06890"/>
    </source>
</evidence>
<comment type="caution">
    <text evidence="2">The sequence shown here is derived from an EMBL/GenBank/DDBJ whole genome shotgun (WGS) entry which is preliminary data.</text>
</comment>